<dbReference type="Proteomes" id="UP000054937">
    <property type="component" value="Unassembled WGS sequence"/>
</dbReference>
<proteinExistence type="predicted"/>
<dbReference type="EMBL" id="LDAU01000159">
    <property type="protein sequence ID" value="KRX01949.1"/>
    <property type="molecule type" value="Genomic_DNA"/>
</dbReference>
<keyword evidence="3" id="KW-1185">Reference proteome</keyword>
<organism evidence="2 3">
    <name type="scientific">Pseudocohnilembus persalinus</name>
    <name type="common">Ciliate</name>
    <dbReference type="NCBI Taxonomy" id="266149"/>
    <lineage>
        <taxon>Eukaryota</taxon>
        <taxon>Sar</taxon>
        <taxon>Alveolata</taxon>
        <taxon>Ciliophora</taxon>
        <taxon>Intramacronucleata</taxon>
        <taxon>Oligohymenophorea</taxon>
        <taxon>Scuticociliatia</taxon>
        <taxon>Philasterida</taxon>
        <taxon>Pseudocohnilembidae</taxon>
        <taxon>Pseudocohnilembus</taxon>
    </lineage>
</organism>
<reference evidence="2 3" key="1">
    <citation type="journal article" date="2015" name="Sci. Rep.">
        <title>Genome of the facultative scuticociliatosis pathogen Pseudocohnilembus persalinus provides insight into its virulence through horizontal gene transfer.</title>
        <authorList>
            <person name="Xiong J."/>
            <person name="Wang G."/>
            <person name="Cheng J."/>
            <person name="Tian M."/>
            <person name="Pan X."/>
            <person name="Warren A."/>
            <person name="Jiang C."/>
            <person name="Yuan D."/>
            <person name="Miao W."/>
        </authorList>
    </citation>
    <scope>NUCLEOTIDE SEQUENCE [LARGE SCALE GENOMIC DNA]</scope>
    <source>
        <strain evidence="2">36N120E</strain>
    </source>
</reference>
<evidence type="ECO:0000313" key="2">
    <source>
        <dbReference type="EMBL" id="KRX01949.1"/>
    </source>
</evidence>
<comment type="caution">
    <text evidence="2">The sequence shown here is derived from an EMBL/GenBank/DDBJ whole genome shotgun (WGS) entry which is preliminary data.</text>
</comment>
<sequence>MSKNNIDYKLQDKQIDSDIRSYKFIYCKKDKMHNLDALNSVFMSTKFPEATKIQPACAVCIEEEFGNPKFDSYGLKKCLLELAKQNRETQKDKKQAQKMFELKEKVDKSLNGLEEIADKFHKIAINCEQISKNIKKKIVQLNDMKQEGLKIDKLQELKDRRENLLKDVLQAQKREELEEKLQKLGDETVLIQKNLEWKKQSLKATLVNTAFPYEIMSFKNLVQVDLKKWEQEIETRLNFVKNWDVKQKSLVQDNQEYLNAMKMENRIEDTSNLNRETFTQWNYQRLIDMKESMENYCQGKCGKDFSNLEEYEFREDPPKAEGYKQNGCEICDDIINRANQETFQVLLKNKKDKLKW</sequence>
<evidence type="ECO:0000256" key="1">
    <source>
        <dbReference type="SAM" id="Coils"/>
    </source>
</evidence>
<dbReference type="AlphaFoldDB" id="A0A0V0QI93"/>
<evidence type="ECO:0000313" key="3">
    <source>
        <dbReference type="Proteomes" id="UP000054937"/>
    </source>
</evidence>
<accession>A0A0V0QI93</accession>
<protein>
    <submittedName>
        <fullName evidence="2">Uncharacterized protein</fullName>
    </submittedName>
</protein>
<feature type="coiled-coil region" evidence="1">
    <location>
        <begin position="127"/>
        <end position="194"/>
    </location>
</feature>
<keyword evidence="1" id="KW-0175">Coiled coil</keyword>
<name>A0A0V0QI93_PSEPJ</name>
<dbReference type="InParanoid" id="A0A0V0QI93"/>
<gene>
    <name evidence="2" type="ORF">PPERSA_07594</name>
</gene>